<evidence type="ECO:0000313" key="7">
    <source>
        <dbReference type="EMBL" id="MDY3513637.1"/>
    </source>
</evidence>
<evidence type="ECO:0000256" key="5">
    <source>
        <dbReference type="ARBA" id="ARBA00023136"/>
    </source>
</evidence>
<keyword evidence="2" id="KW-1003">Cell membrane</keyword>
<feature type="transmembrane region" description="Helical" evidence="6">
    <location>
        <begin position="152"/>
        <end position="174"/>
    </location>
</feature>
<feature type="transmembrane region" description="Helical" evidence="6">
    <location>
        <begin position="343"/>
        <end position="365"/>
    </location>
</feature>
<dbReference type="GO" id="GO:0005886">
    <property type="term" value="C:plasma membrane"/>
    <property type="evidence" value="ECO:0007669"/>
    <property type="project" value="UniProtKB-SubCell"/>
</dbReference>
<feature type="transmembrane region" description="Helical" evidence="6">
    <location>
        <begin position="372"/>
        <end position="389"/>
    </location>
</feature>
<evidence type="ECO:0000256" key="4">
    <source>
        <dbReference type="ARBA" id="ARBA00022989"/>
    </source>
</evidence>
<evidence type="ECO:0000256" key="1">
    <source>
        <dbReference type="ARBA" id="ARBA00004651"/>
    </source>
</evidence>
<evidence type="ECO:0000313" key="8">
    <source>
        <dbReference type="Proteomes" id="UP001284033"/>
    </source>
</evidence>
<evidence type="ECO:0000256" key="2">
    <source>
        <dbReference type="ARBA" id="ARBA00022475"/>
    </source>
</evidence>
<feature type="transmembrane region" description="Helical" evidence="6">
    <location>
        <begin position="38"/>
        <end position="62"/>
    </location>
</feature>
<keyword evidence="3 6" id="KW-0812">Transmembrane</keyword>
<feature type="transmembrane region" description="Helical" evidence="6">
    <location>
        <begin position="259"/>
        <end position="283"/>
    </location>
</feature>
<dbReference type="AlphaFoldDB" id="A0AAP6HGN2"/>
<evidence type="ECO:0000256" key="6">
    <source>
        <dbReference type="SAM" id="Phobius"/>
    </source>
</evidence>
<dbReference type="InterPro" id="IPR050833">
    <property type="entry name" value="Poly_Biosynth_Transport"/>
</dbReference>
<comment type="subcellular location">
    <subcellularLocation>
        <location evidence="1">Cell membrane</location>
        <topology evidence="1">Multi-pass membrane protein</topology>
    </subcellularLocation>
</comment>
<dbReference type="Proteomes" id="UP001284033">
    <property type="component" value="Unassembled WGS sequence"/>
</dbReference>
<organism evidence="7 8">
    <name type="scientific">Riemerella anatipestifer</name>
    <name type="common">Moraxella anatipestifer</name>
    <dbReference type="NCBI Taxonomy" id="34085"/>
    <lineage>
        <taxon>Bacteria</taxon>
        <taxon>Pseudomonadati</taxon>
        <taxon>Bacteroidota</taxon>
        <taxon>Flavobacteriia</taxon>
        <taxon>Flavobacteriales</taxon>
        <taxon>Weeksellaceae</taxon>
        <taxon>Riemerella</taxon>
    </lineage>
</organism>
<keyword evidence="5 6" id="KW-0472">Membrane</keyword>
<dbReference type="Pfam" id="PF01943">
    <property type="entry name" value="Polysacc_synt"/>
    <property type="match status" value="1"/>
</dbReference>
<feature type="transmembrane region" description="Helical" evidence="6">
    <location>
        <begin position="304"/>
        <end position="323"/>
    </location>
</feature>
<protein>
    <submittedName>
        <fullName evidence="7">Oligosaccharide flippase family protein</fullName>
    </submittedName>
</protein>
<accession>A0AAP6HGN2</accession>
<proteinExistence type="predicted"/>
<feature type="transmembrane region" description="Helical" evidence="6">
    <location>
        <begin position="219"/>
        <end position="239"/>
    </location>
</feature>
<feature type="transmembrane region" description="Helical" evidence="6">
    <location>
        <begin position="462"/>
        <end position="482"/>
    </location>
</feature>
<gene>
    <name evidence="7" type="ORF">PG303_10490</name>
</gene>
<dbReference type="RefSeq" id="WP_064971457.1">
    <property type="nucleotide sequence ID" value="NZ_CP168321.1"/>
</dbReference>
<feature type="transmembrane region" description="Helical" evidence="6">
    <location>
        <begin position="395"/>
        <end position="416"/>
    </location>
</feature>
<dbReference type="PANTHER" id="PTHR30250">
    <property type="entry name" value="PST FAMILY PREDICTED COLANIC ACID TRANSPORTER"/>
    <property type="match status" value="1"/>
</dbReference>
<dbReference type="InterPro" id="IPR002797">
    <property type="entry name" value="Polysacc_synth"/>
</dbReference>
<feature type="transmembrane region" description="Helical" evidence="6">
    <location>
        <begin position="180"/>
        <end position="199"/>
    </location>
</feature>
<evidence type="ECO:0000256" key="3">
    <source>
        <dbReference type="ARBA" id="ARBA00022692"/>
    </source>
</evidence>
<name>A0AAP6HGN2_RIEAN</name>
<comment type="caution">
    <text evidence="7">The sequence shown here is derived from an EMBL/GenBank/DDBJ whole genome shotgun (WGS) entry which is preliminary data.</text>
</comment>
<feature type="transmembrane region" description="Helical" evidence="6">
    <location>
        <begin position="12"/>
        <end position="32"/>
    </location>
</feature>
<keyword evidence="4 6" id="KW-1133">Transmembrane helix</keyword>
<dbReference type="PANTHER" id="PTHR30250:SF26">
    <property type="entry name" value="PSMA PROTEIN"/>
    <property type="match status" value="1"/>
</dbReference>
<sequence>MYLTIKNILANIIGQAWVILSAFLFIPLYIRYLGFGSYTIISFTILIAGIVVVLDSGLTATLSREFARKDKNDEEKKQTYQTLETLFITIIFIAITLMILFSDNIAANVDSLVYPKKQISYFLKIVSVDIGLQLLFRFYQGGMLGLKKQVKANVYSVVWGVFRNAMVIGIIYYFPRLDYFFVWQTIATILFTVIIKYSLDRAVYKRNKFNVKLSFKKDVFRKVSNFVGGMLLISIISVFNTQLDKFVVNKILSVKNLGFYTLAVSISSALILIVNPIATVVLPRFTGYYSNNNQIEAKSLFYKTSKVVSVLIFSFLSVFIFFSKEILWVWTGNEEIVENTFKVIPILSAAYAMVALQIIPYYVALANGYTKLNNFIGIANIVIIIPGYYWGASEYGMLGVAFVFFMVQLLVTIIYLSIVNKKFINGDILNTIFFKQFFSPLILSLIIVFCVRCLYVESTNRWFVFIWIFLALFLALLVNVVINFTKDFIKLLFVFKQKVLNKNK</sequence>
<feature type="transmembrane region" description="Helical" evidence="6">
    <location>
        <begin position="121"/>
        <end position="140"/>
    </location>
</feature>
<reference evidence="7" key="1">
    <citation type="submission" date="2023-01" db="EMBL/GenBank/DDBJ databases">
        <title>Genome-based studies on antimicrobial resistance profiles of Riemerella anatipestifer in China, 1994 to 2021.</title>
        <authorList>
            <person name="Yang Z."/>
            <person name="Zhu D."/>
        </authorList>
    </citation>
    <scope>NUCLEOTIDE SEQUENCE</scope>
    <source>
        <strain evidence="7">RCAD1218</strain>
    </source>
</reference>
<dbReference type="EMBL" id="JAQZHK010000013">
    <property type="protein sequence ID" value="MDY3513637.1"/>
    <property type="molecule type" value="Genomic_DNA"/>
</dbReference>
<feature type="transmembrane region" description="Helical" evidence="6">
    <location>
        <begin position="437"/>
        <end position="456"/>
    </location>
</feature>
<feature type="transmembrane region" description="Helical" evidence="6">
    <location>
        <begin position="83"/>
        <end position="101"/>
    </location>
</feature>